<keyword evidence="7" id="KW-1185">Reference proteome</keyword>
<evidence type="ECO:0000259" key="5">
    <source>
        <dbReference type="Pfam" id="PF20720"/>
    </source>
</evidence>
<dbReference type="Pfam" id="PF20720">
    <property type="entry name" value="nSTAND3"/>
    <property type="match status" value="1"/>
</dbReference>
<sequence>MATANTTHVSEEEENYLRLHLLTGISSRAVRLIFDEEFHPSCLGKTIKKEFRKLDDLKKKKRVINTAQWNLLFPPYGHPDPNSNTFDVTLMVTLLRNLTDQTSSACEYDILPPSTDISRTADLARIKHYRNLLAHFEDKKIESALFTTAWEDISWGKNIIFTKFAADLTCNHYLAEISFNRPSRDDINIFFELAVFLAIGRLGGPDMNKECEMLKTKRLEQSPVPLNIRVQVRRILNQWKENDANFVETRAAKHVLGCVIANSCVTITASSGVGKTAILQHVVLQMAEDGYDVQLVTNPQDIVRFYNPNQKTLLVIDDFCGTYSINQSDLNNWESVMKFIEEIIQNKLTKIIVACRLQVYKDKKFESLSIFRTNVCNLLSEDNSLTQSEKQSIAELYLPTKASKIIQYCNLHDCFPLLCKLYHDNSQLDVTDFFQNPFSVYEAEVEQLEKNEYFGKYCALALCVMFNNRLKEEVLTGGVDKKTKTIIKNTCEECRLNRHTSKLTLLNEFNLLEQTFITVNDGVYRAKHDKLFDFLSYYFGKKSTQCLIKNAHEELIMERFLLESKSDMNQFITVLPPKYHEMYMQRMVDDWFSGNVRAVFCNINMDIPKFRRRFLCYLNTFDKLYQRQLAQTSDVSKNETALLRCCFQGHISFIQWCCDNGVDINLCRYDGVSPLHIASQNGHTEVVNMLLDNKADINKCRYDETSPLMMACYENHVDTVKLLLDNMADVNKCMQNEVSPLYIACQKNHMDIIKLLLDAKADINKATGDEVSPLLIACQEGYKDIVQLLLISKADINMCGSNGVSPLYMTCRNNHVDMVQILLDNKADIDKCTQNEKSPLFIACQKGYKDIVQLLIDNKADINKCKDGEASPVLMACQEGHLDIVQILLNNKADINKCGSNGVSPLYMSCLNNHVDMVQILLENKADIDKCTDDEESPLFIACQKGYKDIVQLLIDNKADINKCAGQDISPLFIACMLGLIDIVQLLLDNEADMSKCTINEESPLLMACLKGYKDIALLLLDNKADINKCNDEEASPLTIACHNGHRDIVQMLLEKKADINKCTNKGESPLFLACMNNHKDIVKILLDNKADINNCANNETSPLSCQEGHLDVVQLLLDNKPDINKCTDNEASPLFISCQEGYLDIVKLLLDNKADINKCMDNEQSPLSMACQKGHLDVVQLLLDNKPDINKCKNDEASPLFISCQE</sequence>
<gene>
    <name evidence="6" type="ORF">MCOR_857</name>
</gene>
<dbReference type="InterPro" id="IPR049050">
    <property type="entry name" value="nSTAND3"/>
</dbReference>
<dbReference type="InterPro" id="IPR002110">
    <property type="entry name" value="Ankyrin_rpt"/>
</dbReference>
<dbReference type="OrthoDB" id="6139762at2759"/>
<evidence type="ECO:0000256" key="2">
    <source>
        <dbReference type="ARBA" id="ARBA00023043"/>
    </source>
</evidence>
<feature type="repeat" description="ANK" evidence="3">
    <location>
        <begin position="934"/>
        <end position="962"/>
    </location>
</feature>
<feature type="repeat" description="ANK" evidence="3">
    <location>
        <begin position="1033"/>
        <end position="1065"/>
    </location>
</feature>
<dbReference type="InterPro" id="IPR051631">
    <property type="entry name" value="Ankyrin-KH/SAM_domain"/>
</dbReference>
<feature type="domain" description="DZIP3-like HEPN" evidence="4">
    <location>
        <begin position="42"/>
        <end position="154"/>
    </location>
</feature>
<dbReference type="PRINTS" id="PR01415">
    <property type="entry name" value="ANKYRIN"/>
</dbReference>
<dbReference type="SUPFAM" id="SSF48403">
    <property type="entry name" value="Ankyrin repeat"/>
    <property type="match status" value="2"/>
</dbReference>
<dbReference type="Pfam" id="PF00023">
    <property type="entry name" value="Ank"/>
    <property type="match status" value="1"/>
</dbReference>
<name>A0A6J7ZW25_MYTCO</name>
<dbReference type="PROSITE" id="PS50297">
    <property type="entry name" value="ANK_REP_REGION"/>
    <property type="match status" value="13"/>
</dbReference>
<dbReference type="EMBL" id="CACVKT020000197">
    <property type="protein sequence ID" value="CAC5356933.1"/>
    <property type="molecule type" value="Genomic_DNA"/>
</dbReference>
<reference evidence="6 7" key="1">
    <citation type="submission" date="2020-06" db="EMBL/GenBank/DDBJ databases">
        <authorList>
            <person name="Li R."/>
            <person name="Bekaert M."/>
        </authorList>
    </citation>
    <scope>NUCLEOTIDE SEQUENCE [LARGE SCALE GENOMIC DNA]</scope>
    <source>
        <strain evidence="7">wild</strain>
    </source>
</reference>
<evidence type="ECO:0000313" key="7">
    <source>
        <dbReference type="Proteomes" id="UP000507470"/>
    </source>
</evidence>
<keyword evidence="1" id="KW-0677">Repeat</keyword>
<feature type="repeat" description="ANK" evidence="3">
    <location>
        <begin position="1130"/>
        <end position="1158"/>
    </location>
</feature>
<proteinExistence type="predicted"/>
<dbReference type="SUPFAM" id="SSF52540">
    <property type="entry name" value="P-loop containing nucleoside triphosphate hydrolases"/>
    <property type="match status" value="1"/>
</dbReference>
<protein>
    <submittedName>
        <fullName evidence="6">Uncharacterized protein</fullName>
    </submittedName>
</protein>
<dbReference type="InterPro" id="IPR041249">
    <property type="entry name" value="HEPN_DZIP3"/>
</dbReference>
<dbReference type="SMART" id="SM00248">
    <property type="entry name" value="ANK"/>
    <property type="match status" value="17"/>
</dbReference>
<feature type="repeat" description="ANK" evidence="3">
    <location>
        <begin position="1066"/>
        <end position="1098"/>
    </location>
</feature>
<accession>A0A6J7ZW25</accession>
<feature type="repeat" description="ANK" evidence="3">
    <location>
        <begin position="835"/>
        <end position="867"/>
    </location>
</feature>
<feature type="repeat" description="ANK" evidence="3">
    <location>
        <begin position="802"/>
        <end position="834"/>
    </location>
</feature>
<dbReference type="AlphaFoldDB" id="A0A6J7ZW25"/>
<dbReference type="InterPro" id="IPR036770">
    <property type="entry name" value="Ankyrin_rpt-contain_sf"/>
</dbReference>
<feature type="repeat" description="ANK" evidence="3">
    <location>
        <begin position="703"/>
        <end position="731"/>
    </location>
</feature>
<feature type="repeat" description="ANK" evidence="3">
    <location>
        <begin position="1000"/>
        <end position="1032"/>
    </location>
</feature>
<evidence type="ECO:0000256" key="1">
    <source>
        <dbReference type="ARBA" id="ARBA00022737"/>
    </source>
</evidence>
<dbReference type="Pfam" id="PF18738">
    <property type="entry name" value="HEPN_DZIP3"/>
    <property type="match status" value="1"/>
</dbReference>
<feature type="repeat" description="ANK" evidence="3">
    <location>
        <begin position="901"/>
        <end position="933"/>
    </location>
</feature>
<evidence type="ECO:0000313" key="6">
    <source>
        <dbReference type="EMBL" id="CAC5356933.1"/>
    </source>
</evidence>
<feature type="repeat" description="ANK" evidence="3">
    <location>
        <begin position="736"/>
        <end position="768"/>
    </location>
</feature>
<feature type="domain" description="Novel STAND NTPase 3" evidence="5">
    <location>
        <begin position="246"/>
        <end position="398"/>
    </location>
</feature>
<dbReference type="PANTHER" id="PTHR23206">
    <property type="entry name" value="MASK PROTEIN"/>
    <property type="match status" value="1"/>
</dbReference>
<feature type="repeat" description="ANK" evidence="3">
    <location>
        <begin position="1163"/>
        <end position="1195"/>
    </location>
</feature>
<evidence type="ECO:0000259" key="4">
    <source>
        <dbReference type="Pfam" id="PF18738"/>
    </source>
</evidence>
<feature type="repeat" description="ANK" evidence="3">
    <location>
        <begin position="868"/>
        <end position="900"/>
    </location>
</feature>
<dbReference type="Gene3D" id="1.25.40.20">
    <property type="entry name" value="Ankyrin repeat-containing domain"/>
    <property type="match status" value="5"/>
</dbReference>
<dbReference type="Proteomes" id="UP000507470">
    <property type="component" value="Unassembled WGS sequence"/>
</dbReference>
<dbReference type="PROSITE" id="PS50088">
    <property type="entry name" value="ANK_REPEAT"/>
    <property type="match status" value="14"/>
</dbReference>
<keyword evidence="2 3" id="KW-0040">ANK repeat</keyword>
<dbReference type="InterPro" id="IPR027417">
    <property type="entry name" value="P-loop_NTPase"/>
</dbReference>
<dbReference type="PANTHER" id="PTHR23206:SF8">
    <property type="entry name" value="ANKYRIN REPEAT AND KH DOMAIN-CONTAINING 1"/>
    <property type="match status" value="1"/>
</dbReference>
<feature type="repeat" description="ANK" evidence="3">
    <location>
        <begin position="769"/>
        <end position="801"/>
    </location>
</feature>
<dbReference type="Pfam" id="PF12796">
    <property type="entry name" value="Ank_2"/>
    <property type="match status" value="6"/>
</dbReference>
<feature type="repeat" description="ANK" evidence="3">
    <location>
        <begin position="670"/>
        <end position="702"/>
    </location>
</feature>
<evidence type="ECO:0000256" key="3">
    <source>
        <dbReference type="PROSITE-ProRule" id="PRU00023"/>
    </source>
</evidence>
<organism evidence="6 7">
    <name type="scientific">Mytilus coruscus</name>
    <name type="common">Sea mussel</name>
    <dbReference type="NCBI Taxonomy" id="42192"/>
    <lineage>
        <taxon>Eukaryota</taxon>
        <taxon>Metazoa</taxon>
        <taxon>Spiralia</taxon>
        <taxon>Lophotrochozoa</taxon>
        <taxon>Mollusca</taxon>
        <taxon>Bivalvia</taxon>
        <taxon>Autobranchia</taxon>
        <taxon>Pteriomorphia</taxon>
        <taxon>Mytilida</taxon>
        <taxon>Mytiloidea</taxon>
        <taxon>Mytilidae</taxon>
        <taxon>Mytilinae</taxon>
        <taxon>Mytilus</taxon>
    </lineage>
</organism>